<protein>
    <submittedName>
        <fullName evidence="1">Uncharacterized protein</fullName>
    </submittedName>
</protein>
<dbReference type="Proteomes" id="UP000673394">
    <property type="component" value="Unassembled WGS sequence"/>
</dbReference>
<sequence length="65" mass="6948">MRVHLKSSNGGTLVNYKPAQLDGQLLAQLQQFESDLRKQTSSNIVLIAYQTTAEEADNGAAAGGK</sequence>
<evidence type="ECO:0000313" key="2">
    <source>
        <dbReference type="Proteomes" id="UP000673394"/>
    </source>
</evidence>
<comment type="caution">
    <text evidence="1">The sequence shown here is derived from an EMBL/GenBank/DDBJ whole genome shotgun (WGS) entry which is preliminary data.</text>
</comment>
<keyword evidence="2" id="KW-1185">Reference proteome</keyword>
<reference evidence="1 2" key="1">
    <citation type="submission" date="2021-04" db="EMBL/GenBank/DDBJ databases">
        <title>Paenibacillus sp. DLE-14 whole genome sequence.</title>
        <authorList>
            <person name="Ham Y.J."/>
        </authorList>
    </citation>
    <scope>NUCLEOTIDE SEQUENCE [LARGE SCALE GENOMIC DNA]</scope>
    <source>
        <strain evidence="1 2">DLE-14</strain>
    </source>
</reference>
<gene>
    <name evidence="1" type="ORF">I8J30_22175</name>
</gene>
<name>A0ABS5CHZ0_9BACL</name>
<organism evidence="1 2">
    <name type="scientific">Paenibacillus lignilyticus</name>
    <dbReference type="NCBI Taxonomy" id="1172615"/>
    <lineage>
        <taxon>Bacteria</taxon>
        <taxon>Bacillati</taxon>
        <taxon>Bacillota</taxon>
        <taxon>Bacilli</taxon>
        <taxon>Bacillales</taxon>
        <taxon>Paenibacillaceae</taxon>
        <taxon>Paenibacillus</taxon>
    </lineage>
</organism>
<evidence type="ECO:0000313" key="1">
    <source>
        <dbReference type="EMBL" id="MBP3965424.1"/>
    </source>
</evidence>
<dbReference type="EMBL" id="JAGKSP010000010">
    <property type="protein sequence ID" value="MBP3965424.1"/>
    <property type="molecule type" value="Genomic_DNA"/>
</dbReference>
<proteinExistence type="predicted"/>
<accession>A0ABS5CHZ0</accession>